<evidence type="ECO:0000256" key="3">
    <source>
        <dbReference type="ARBA" id="ARBA00008750"/>
    </source>
</evidence>
<dbReference type="GO" id="GO:0016853">
    <property type="term" value="F:isomerase activity"/>
    <property type="evidence" value="ECO:0007669"/>
    <property type="project" value="UniProtKB-KW"/>
</dbReference>
<dbReference type="RefSeq" id="WP_181638805.1">
    <property type="nucleotide sequence ID" value="NZ_JACEIB010000003.1"/>
</dbReference>
<feature type="domain" description="3-hydroxyacyl-CoA dehydrogenase C-terminal" evidence="14">
    <location>
        <begin position="497"/>
        <end position="594"/>
    </location>
</feature>
<reference evidence="16 17" key="1">
    <citation type="submission" date="2020-07" db="EMBL/GenBank/DDBJ databases">
        <authorList>
            <person name="Sun Q."/>
        </authorList>
    </citation>
    <scope>NUCLEOTIDE SEQUENCE [LARGE SCALE GENOMIC DNA]</scope>
    <source>
        <strain evidence="16 17">CGMCC 1.13654</strain>
    </source>
</reference>
<evidence type="ECO:0000313" key="17">
    <source>
        <dbReference type="Proteomes" id="UP000570166"/>
    </source>
</evidence>
<dbReference type="FunFam" id="3.40.50.720:FF:000009">
    <property type="entry name" value="Fatty oxidation complex, alpha subunit"/>
    <property type="match status" value="1"/>
</dbReference>
<evidence type="ECO:0000256" key="6">
    <source>
        <dbReference type="ARBA" id="ARBA00022963"/>
    </source>
</evidence>
<accession>A0A838L4U5</accession>
<dbReference type="Pfam" id="PF02737">
    <property type="entry name" value="3HCDH_N"/>
    <property type="match status" value="1"/>
</dbReference>
<keyword evidence="8" id="KW-0520">NAD</keyword>
<dbReference type="InterPro" id="IPR029045">
    <property type="entry name" value="ClpP/crotonase-like_dom_sf"/>
</dbReference>
<evidence type="ECO:0000256" key="5">
    <source>
        <dbReference type="ARBA" id="ARBA00022832"/>
    </source>
</evidence>
<dbReference type="GO" id="GO:0070403">
    <property type="term" value="F:NAD+ binding"/>
    <property type="evidence" value="ECO:0007669"/>
    <property type="project" value="InterPro"/>
</dbReference>
<evidence type="ECO:0000256" key="1">
    <source>
        <dbReference type="ARBA" id="ARBA00005005"/>
    </source>
</evidence>
<dbReference type="PROSITE" id="PS00166">
    <property type="entry name" value="ENOYL_COA_HYDRATASE"/>
    <property type="match status" value="1"/>
</dbReference>
<comment type="pathway">
    <text evidence="1">Lipid metabolism; fatty acid beta-oxidation.</text>
</comment>
<dbReference type="Gene3D" id="3.40.50.720">
    <property type="entry name" value="NAD(P)-binding Rossmann-like Domain"/>
    <property type="match status" value="1"/>
</dbReference>
<dbReference type="GO" id="GO:0016509">
    <property type="term" value="F:long-chain (3S)-3-hydroxyacyl-CoA dehydrogenase (NAD+) activity"/>
    <property type="evidence" value="ECO:0007669"/>
    <property type="project" value="TreeGrafter"/>
</dbReference>
<dbReference type="GO" id="GO:0006635">
    <property type="term" value="P:fatty acid beta-oxidation"/>
    <property type="evidence" value="ECO:0007669"/>
    <property type="project" value="UniProtKB-UniPathway"/>
</dbReference>
<organism evidence="16 17">
    <name type="scientific">Sphingomonas chungangi</name>
    <dbReference type="NCBI Taxonomy" id="2683589"/>
    <lineage>
        <taxon>Bacteria</taxon>
        <taxon>Pseudomonadati</taxon>
        <taxon>Pseudomonadota</taxon>
        <taxon>Alphaproteobacteria</taxon>
        <taxon>Sphingomonadales</taxon>
        <taxon>Sphingomonadaceae</taxon>
        <taxon>Sphingomonas</taxon>
    </lineage>
</organism>
<proteinExistence type="inferred from homology"/>
<dbReference type="UniPathway" id="UPA00659"/>
<comment type="similarity">
    <text evidence="2">In the central section; belongs to the 3-hydroxyacyl-CoA dehydrogenase family.</text>
</comment>
<evidence type="ECO:0000256" key="11">
    <source>
        <dbReference type="ARBA" id="ARBA00023268"/>
    </source>
</evidence>
<comment type="similarity">
    <text evidence="3">In the N-terminal section; belongs to the enoyl-CoA hydratase/isomerase family.</text>
</comment>
<comment type="catalytic activity">
    <reaction evidence="12">
        <text>a (3S)-3-hydroxyacyl-CoA + NAD(+) = a 3-oxoacyl-CoA + NADH + H(+)</text>
        <dbReference type="Rhea" id="RHEA:22432"/>
        <dbReference type="ChEBI" id="CHEBI:15378"/>
        <dbReference type="ChEBI" id="CHEBI:57318"/>
        <dbReference type="ChEBI" id="CHEBI:57540"/>
        <dbReference type="ChEBI" id="CHEBI:57945"/>
        <dbReference type="ChEBI" id="CHEBI:90726"/>
        <dbReference type="EC" id="1.1.1.35"/>
    </reaction>
</comment>
<dbReference type="SUPFAM" id="SSF52096">
    <property type="entry name" value="ClpP/crotonase"/>
    <property type="match status" value="1"/>
</dbReference>
<dbReference type="Gene3D" id="1.10.1040.50">
    <property type="match status" value="1"/>
</dbReference>
<evidence type="ECO:0000256" key="13">
    <source>
        <dbReference type="RuleBase" id="RU003707"/>
    </source>
</evidence>
<name>A0A838L4U5_9SPHN</name>
<sequence length="723" mass="77242">MRHLKLEAAADGFATLILDNADESMNVVSDAFIADMEEATKTIAADEGIKGVILTSAKKAFMAGADLKQLVQGYGKLSKKEAFAFSQRATAMHRAIEQSGKPWVAAINGLALGGGFELALACHYRILVDDPKAVVGLPEVNVGLLPGSGGTVRLGLIAGAKTALDLLLSGRSVGPAEALKLKIVDEVAPADALIDRARAWLSTSPDPVKRWDVKGWVPPQKKGMTVPEDSMGYMMATGSLALKGYNSPAPQAILSSVFEGLQLPFDKALAVEGKYFAKLLTDPIARNIIRTTFISKQAAEKGARRPAGVPKSEVKKVGVLGAGMMGAGIAYVSANAGIEVVLLDRDVPTAEKGKAYSDKVLGKLIEKGKIAQDKADALLARITPTDDFALLEGVDLIVEAVFEDTGIKAETTRKAEAVIPASAVFASNTSTLPISQLAEASQRPDQFIGIHFFSPVDRMGLVEVIMGKQTGREALARALDYIAQLRKTPIVVNDSRGFYTSRVFQMLIHEGAAMLAEGVPAAVIENAAKAVGMPVGPLALLDELTVDLPLKIVDQAIAEEGDRYTPPAGTAVMRRMKDEIKRPSRKEGGGFYDYPEGGKKHLWKGLAEQFPVKAGWDVEELKQRFLYAQAMETARCLEEGVLETAEDADLGSIYGWGFPSWTGGTISYIDTVGIETFVAHADSLAQKYGPRFLPSAWLRDKAAKGESFYPGSEPAPVEELVTA</sequence>
<keyword evidence="5" id="KW-0276">Fatty acid metabolism</keyword>
<evidence type="ECO:0000256" key="12">
    <source>
        <dbReference type="ARBA" id="ARBA00049556"/>
    </source>
</evidence>
<dbReference type="InterPro" id="IPR008927">
    <property type="entry name" value="6-PGluconate_DH-like_C_sf"/>
</dbReference>
<keyword evidence="7" id="KW-0560">Oxidoreductase</keyword>
<keyword evidence="9" id="KW-0443">Lipid metabolism</keyword>
<evidence type="ECO:0000259" key="14">
    <source>
        <dbReference type="Pfam" id="PF00725"/>
    </source>
</evidence>
<dbReference type="InterPro" id="IPR001753">
    <property type="entry name" value="Enoyl-CoA_hydra/iso"/>
</dbReference>
<evidence type="ECO:0000313" key="16">
    <source>
        <dbReference type="EMBL" id="MBA2933602.1"/>
    </source>
</evidence>
<dbReference type="EC" id="4.2.1.17" evidence="4"/>
<evidence type="ECO:0000256" key="10">
    <source>
        <dbReference type="ARBA" id="ARBA00023239"/>
    </source>
</evidence>
<dbReference type="Pfam" id="PF00725">
    <property type="entry name" value="3HCDH"/>
    <property type="match status" value="1"/>
</dbReference>
<dbReference type="InterPro" id="IPR018376">
    <property type="entry name" value="Enoyl-CoA_hyd/isom_CS"/>
</dbReference>
<comment type="caution">
    <text evidence="16">The sequence shown here is derived from an EMBL/GenBank/DDBJ whole genome shotgun (WGS) entry which is preliminary data.</text>
</comment>
<dbReference type="InterPro" id="IPR006108">
    <property type="entry name" value="3HC_DH_C"/>
</dbReference>
<evidence type="ECO:0000256" key="9">
    <source>
        <dbReference type="ARBA" id="ARBA00023098"/>
    </source>
</evidence>
<dbReference type="GO" id="GO:0004300">
    <property type="term" value="F:enoyl-CoA hydratase activity"/>
    <property type="evidence" value="ECO:0007669"/>
    <property type="project" value="UniProtKB-EC"/>
</dbReference>
<dbReference type="PANTHER" id="PTHR43612:SF3">
    <property type="entry name" value="TRIFUNCTIONAL ENZYME SUBUNIT ALPHA, MITOCHONDRIAL"/>
    <property type="match status" value="1"/>
</dbReference>
<dbReference type="InterPro" id="IPR006176">
    <property type="entry name" value="3-OHacyl-CoA_DH_NAD-bd"/>
</dbReference>
<keyword evidence="6" id="KW-0442">Lipid degradation</keyword>
<evidence type="ECO:0000259" key="15">
    <source>
        <dbReference type="Pfam" id="PF02737"/>
    </source>
</evidence>
<dbReference type="SUPFAM" id="SSF51735">
    <property type="entry name" value="NAD(P)-binding Rossmann-fold domains"/>
    <property type="match status" value="1"/>
</dbReference>
<dbReference type="SUPFAM" id="SSF48179">
    <property type="entry name" value="6-phosphogluconate dehydrogenase C-terminal domain-like"/>
    <property type="match status" value="2"/>
</dbReference>
<dbReference type="PANTHER" id="PTHR43612">
    <property type="entry name" value="TRIFUNCTIONAL ENZYME SUBUNIT ALPHA"/>
    <property type="match status" value="1"/>
</dbReference>
<dbReference type="Gene3D" id="3.90.226.10">
    <property type="entry name" value="2-enoyl-CoA Hydratase, Chain A, domain 1"/>
    <property type="match status" value="1"/>
</dbReference>
<dbReference type="CDD" id="cd06558">
    <property type="entry name" value="crotonase-like"/>
    <property type="match status" value="1"/>
</dbReference>
<dbReference type="AlphaFoldDB" id="A0A838L4U5"/>
<keyword evidence="11" id="KW-0511">Multifunctional enzyme</keyword>
<dbReference type="Proteomes" id="UP000570166">
    <property type="component" value="Unassembled WGS sequence"/>
</dbReference>
<feature type="domain" description="3-hydroxyacyl-CoA dehydrogenase NAD binding" evidence="15">
    <location>
        <begin position="316"/>
        <end position="494"/>
    </location>
</feature>
<comment type="similarity">
    <text evidence="13">Belongs to the enoyl-CoA hydratase/isomerase family.</text>
</comment>
<evidence type="ECO:0000256" key="8">
    <source>
        <dbReference type="ARBA" id="ARBA00023027"/>
    </source>
</evidence>
<keyword evidence="17" id="KW-1185">Reference proteome</keyword>
<protein>
    <recommendedName>
        <fullName evidence="4">enoyl-CoA hydratase</fullName>
        <ecNumber evidence="4">4.2.1.17</ecNumber>
    </recommendedName>
</protein>
<dbReference type="InterPro" id="IPR050136">
    <property type="entry name" value="FA_oxidation_alpha_subunit"/>
</dbReference>
<evidence type="ECO:0000256" key="4">
    <source>
        <dbReference type="ARBA" id="ARBA00012076"/>
    </source>
</evidence>
<dbReference type="InterPro" id="IPR036291">
    <property type="entry name" value="NAD(P)-bd_dom_sf"/>
</dbReference>
<keyword evidence="10" id="KW-0456">Lyase</keyword>
<evidence type="ECO:0000256" key="2">
    <source>
        <dbReference type="ARBA" id="ARBA00007005"/>
    </source>
</evidence>
<gene>
    <name evidence="16" type="ORF">HZF05_05775</name>
</gene>
<keyword evidence="16" id="KW-0413">Isomerase</keyword>
<dbReference type="EMBL" id="JACEIB010000003">
    <property type="protein sequence ID" value="MBA2933602.1"/>
    <property type="molecule type" value="Genomic_DNA"/>
</dbReference>
<evidence type="ECO:0000256" key="7">
    <source>
        <dbReference type="ARBA" id="ARBA00023002"/>
    </source>
</evidence>
<dbReference type="Pfam" id="PF00378">
    <property type="entry name" value="ECH_1"/>
    <property type="match status" value="1"/>
</dbReference>